<feature type="domain" description="Knr4/Smi1-like" evidence="1">
    <location>
        <begin position="20"/>
        <end position="132"/>
    </location>
</feature>
<dbReference type="SMART" id="SM00860">
    <property type="entry name" value="SMI1_KNR4"/>
    <property type="match status" value="1"/>
</dbReference>
<organism evidence="2 3">
    <name type="scientific">Acinetobacter bereziniae</name>
    <name type="common">Acinetobacter genomosp. 10</name>
    <dbReference type="NCBI Taxonomy" id="106648"/>
    <lineage>
        <taxon>Bacteria</taxon>
        <taxon>Pseudomonadati</taxon>
        <taxon>Pseudomonadota</taxon>
        <taxon>Gammaproteobacteria</taxon>
        <taxon>Moraxellales</taxon>
        <taxon>Moraxellaceae</taxon>
        <taxon>Acinetobacter</taxon>
    </lineage>
</organism>
<dbReference type="Gene3D" id="3.40.1580.10">
    <property type="entry name" value="SMI1/KNR4-like"/>
    <property type="match status" value="1"/>
</dbReference>
<dbReference type="InterPro" id="IPR018958">
    <property type="entry name" value="Knr4/Smi1-like_dom"/>
</dbReference>
<reference evidence="3" key="1">
    <citation type="journal article" date="2020" name="MBio">
        <title>Horizontal gene transfer to a defensive symbiont with a reduced genome amongst a multipartite beetle microbiome.</title>
        <authorList>
            <person name="Waterworth S.C."/>
            <person name="Florez L.V."/>
            <person name="Rees E.R."/>
            <person name="Hertweck C."/>
            <person name="Kaltenpoth M."/>
            <person name="Kwan J.C."/>
        </authorList>
    </citation>
    <scope>NUCLEOTIDE SEQUENCE [LARGE SCALE GENOMIC DNA]</scope>
</reference>
<dbReference type="Proteomes" id="UP000490535">
    <property type="component" value="Unassembled WGS sequence"/>
</dbReference>
<dbReference type="SUPFAM" id="SSF160631">
    <property type="entry name" value="SMI1/KNR4-like"/>
    <property type="match status" value="1"/>
</dbReference>
<comment type="caution">
    <text evidence="2">The sequence shown here is derived from an EMBL/GenBank/DDBJ whole genome shotgun (WGS) entry which is preliminary data.</text>
</comment>
<dbReference type="EMBL" id="WNDP01000040">
    <property type="protein sequence ID" value="KAF1025427.1"/>
    <property type="molecule type" value="Genomic_DNA"/>
</dbReference>
<name>A0A833PFW9_ACIBZ</name>
<evidence type="ECO:0000313" key="2">
    <source>
        <dbReference type="EMBL" id="KAF1025427.1"/>
    </source>
</evidence>
<sequence length="142" mass="16784">MIIQKLKQHFINQNLRINQPTTLLEILKFEQKYEVKLPQIFKEYFILFNGTGEANFGDEGYSFFSLTEFRPTKDLKGLENFPHANCFVFSEFLLWVTAYAVKLDEYGNELGIYEICNTHNKVCHHFEEFISMIMTNNCDHLP</sequence>
<dbReference type="AlphaFoldDB" id="A0A833PFW9"/>
<evidence type="ECO:0000259" key="1">
    <source>
        <dbReference type="SMART" id="SM00860"/>
    </source>
</evidence>
<dbReference type="InterPro" id="IPR037883">
    <property type="entry name" value="Knr4/Smi1-like_sf"/>
</dbReference>
<protein>
    <recommendedName>
        <fullName evidence="1">Knr4/Smi1-like domain-containing protein</fullName>
    </recommendedName>
</protein>
<evidence type="ECO:0000313" key="3">
    <source>
        <dbReference type="Proteomes" id="UP000490535"/>
    </source>
</evidence>
<gene>
    <name evidence="2" type="ORF">GAK29_01953</name>
</gene>
<accession>A0A833PFW9</accession>
<proteinExistence type="predicted"/>